<organism evidence="2 3">
    <name type="scientific">Pristionchus entomophagus</name>
    <dbReference type="NCBI Taxonomy" id="358040"/>
    <lineage>
        <taxon>Eukaryota</taxon>
        <taxon>Metazoa</taxon>
        <taxon>Ecdysozoa</taxon>
        <taxon>Nematoda</taxon>
        <taxon>Chromadorea</taxon>
        <taxon>Rhabditida</taxon>
        <taxon>Rhabditina</taxon>
        <taxon>Diplogasteromorpha</taxon>
        <taxon>Diplogasteroidea</taxon>
        <taxon>Neodiplogasteridae</taxon>
        <taxon>Pristionchus</taxon>
    </lineage>
</organism>
<name>A0AAV5S6F7_9BILA</name>
<gene>
    <name evidence="2" type="ORF">PENTCL1PPCAC_502</name>
</gene>
<dbReference type="PANTHER" id="PTHR22991:SF40">
    <property type="entry name" value="PROTEIN CBG13490"/>
    <property type="match status" value="1"/>
</dbReference>
<proteinExistence type="predicted"/>
<keyword evidence="3" id="KW-1185">Reference proteome</keyword>
<comment type="caution">
    <text evidence="2">The sequence shown here is derived from an EMBL/GenBank/DDBJ whole genome shotgun (WGS) entry which is preliminary data.</text>
</comment>
<evidence type="ECO:0000313" key="2">
    <source>
        <dbReference type="EMBL" id="GMS78327.1"/>
    </source>
</evidence>
<dbReference type="AlphaFoldDB" id="A0AAV5S6F7"/>
<dbReference type="Proteomes" id="UP001432027">
    <property type="component" value="Unassembled WGS sequence"/>
</dbReference>
<sequence>MAYFYEQWDKITYTAIAKCKEIQGQPVIIHNEEHQSYWGSETRHNWTNLGLVCDSATKQWKWAEWTVDYKNTYYDSVWNEDCSTTCS</sequence>
<dbReference type="InterPro" id="IPR050976">
    <property type="entry name" value="Snaclec"/>
</dbReference>
<dbReference type="PANTHER" id="PTHR22991">
    <property type="entry name" value="PROTEIN CBG13490"/>
    <property type="match status" value="1"/>
</dbReference>
<accession>A0AAV5S6F7</accession>
<dbReference type="EMBL" id="BTSX01000001">
    <property type="protein sequence ID" value="GMS78327.1"/>
    <property type="molecule type" value="Genomic_DNA"/>
</dbReference>
<protein>
    <recommendedName>
        <fullName evidence="4">C-type lectin domain-containing protein</fullName>
    </recommendedName>
</protein>
<evidence type="ECO:0008006" key="4">
    <source>
        <dbReference type="Google" id="ProtNLM"/>
    </source>
</evidence>
<evidence type="ECO:0000256" key="1">
    <source>
        <dbReference type="ARBA" id="ARBA00023157"/>
    </source>
</evidence>
<keyword evidence="1" id="KW-1015">Disulfide bond</keyword>
<reference evidence="2" key="1">
    <citation type="submission" date="2023-10" db="EMBL/GenBank/DDBJ databases">
        <title>Genome assembly of Pristionchus species.</title>
        <authorList>
            <person name="Yoshida K."/>
            <person name="Sommer R.J."/>
        </authorList>
    </citation>
    <scope>NUCLEOTIDE SEQUENCE</scope>
    <source>
        <strain evidence="2">RS0144</strain>
    </source>
</reference>
<evidence type="ECO:0000313" key="3">
    <source>
        <dbReference type="Proteomes" id="UP001432027"/>
    </source>
</evidence>